<proteinExistence type="predicted"/>
<gene>
    <name evidence="2" type="ORF">PR048_025544</name>
</gene>
<dbReference type="Pfam" id="PF13843">
    <property type="entry name" value="DDE_Tnp_1_7"/>
    <property type="match status" value="2"/>
</dbReference>
<keyword evidence="3" id="KW-1185">Reference proteome</keyword>
<dbReference type="PANTHER" id="PTHR46599:SF3">
    <property type="entry name" value="PIGGYBAC TRANSPOSABLE ELEMENT-DERIVED PROTEIN 4"/>
    <property type="match status" value="1"/>
</dbReference>
<reference evidence="2 3" key="1">
    <citation type="submission" date="2023-02" db="EMBL/GenBank/DDBJ databases">
        <title>LHISI_Scaffold_Assembly.</title>
        <authorList>
            <person name="Stuart O.P."/>
            <person name="Cleave R."/>
            <person name="Magrath M.J.L."/>
            <person name="Mikheyev A.S."/>
        </authorList>
    </citation>
    <scope>NUCLEOTIDE SEQUENCE [LARGE SCALE GENOMIC DNA]</scope>
    <source>
        <strain evidence="2">Daus_M_001</strain>
        <tissue evidence="2">Leg muscle</tissue>
    </source>
</reference>
<evidence type="ECO:0000313" key="2">
    <source>
        <dbReference type="EMBL" id="KAJ8874678.1"/>
    </source>
</evidence>
<comment type="caution">
    <text evidence="2">The sequence shown here is derived from an EMBL/GenBank/DDBJ whole genome shotgun (WGS) entry which is preliminary data.</text>
</comment>
<dbReference type="InterPro" id="IPR029526">
    <property type="entry name" value="PGBD"/>
</dbReference>
<dbReference type="PANTHER" id="PTHR46599">
    <property type="entry name" value="PIGGYBAC TRANSPOSABLE ELEMENT-DERIVED PROTEIN 4"/>
    <property type="match status" value="1"/>
</dbReference>
<dbReference type="Proteomes" id="UP001159363">
    <property type="component" value="Chromosome 9"/>
</dbReference>
<dbReference type="EMBL" id="JARBHB010000010">
    <property type="protein sequence ID" value="KAJ8874678.1"/>
    <property type="molecule type" value="Genomic_DNA"/>
</dbReference>
<evidence type="ECO:0000259" key="1">
    <source>
        <dbReference type="Pfam" id="PF13843"/>
    </source>
</evidence>
<organism evidence="2 3">
    <name type="scientific">Dryococelus australis</name>
    <dbReference type="NCBI Taxonomy" id="614101"/>
    <lineage>
        <taxon>Eukaryota</taxon>
        <taxon>Metazoa</taxon>
        <taxon>Ecdysozoa</taxon>
        <taxon>Arthropoda</taxon>
        <taxon>Hexapoda</taxon>
        <taxon>Insecta</taxon>
        <taxon>Pterygota</taxon>
        <taxon>Neoptera</taxon>
        <taxon>Polyneoptera</taxon>
        <taxon>Phasmatodea</taxon>
        <taxon>Verophasmatodea</taxon>
        <taxon>Anareolatae</taxon>
        <taxon>Phasmatidae</taxon>
        <taxon>Eurycanthinae</taxon>
        <taxon>Dryococelus</taxon>
    </lineage>
</organism>
<feature type="domain" description="PiggyBac transposable element-derived protein" evidence="1">
    <location>
        <begin position="1"/>
        <end position="76"/>
    </location>
</feature>
<protein>
    <recommendedName>
        <fullName evidence="1">PiggyBac transposable element-derived protein domain-containing protein</fullName>
    </recommendedName>
</protein>
<name>A0ABQ9GRP3_9NEOP</name>
<accession>A0ABQ9GRP3</accession>
<feature type="domain" description="PiggyBac transposable element-derived protein" evidence="1">
    <location>
        <begin position="98"/>
        <end position="145"/>
    </location>
</feature>
<sequence>MGIVKAPSISHYWISDPFLKINAIPSTMSRNRFELFLRMWHFSDSELQPEDDGLHKLTNVVDYLVSKLKIVYSRRNRVHRRNSCTIRRMFGNEAILPHENPQVMIVADNYYTSVDLASKLLDKSTNLLGTLKTNRKYNPNTVVNENLKGASL</sequence>
<evidence type="ECO:0000313" key="3">
    <source>
        <dbReference type="Proteomes" id="UP001159363"/>
    </source>
</evidence>